<name>A0A9Q1L9Y9_9SOLA</name>
<evidence type="ECO:0000256" key="2">
    <source>
        <dbReference type="SAM" id="SignalP"/>
    </source>
</evidence>
<dbReference type="PANTHER" id="PTHR36702:SF1">
    <property type="entry name" value="HOLLIDAY JUNCTION RESOLVASE"/>
    <property type="match status" value="1"/>
</dbReference>
<accession>A0A9Q1L9Y9</accession>
<keyword evidence="4" id="KW-1185">Reference proteome</keyword>
<feature type="compositionally biased region" description="Gly residues" evidence="1">
    <location>
        <begin position="152"/>
        <end position="170"/>
    </location>
</feature>
<organism evidence="3 4">
    <name type="scientific">Anisodus acutangulus</name>
    <dbReference type="NCBI Taxonomy" id="402998"/>
    <lineage>
        <taxon>Eukaryota</taxon>
        <taxon>Viridiplantae</taxon>
        <taxon>Streptophyta</taxon>
        <taxon>Embryophyta</taxon>
        <taxon>Tracheophyta</taxon>
        <taxon>Spermatophyta</taxon>
        <taxon>Magnoliopsida</taxon>
        <taxon>eudicotyledons</taxon>
        <taxon>Gunneridae</taxon>
        <taxon>Pentapetalae</taxon>
        <taxon>asterids</taxon>
        <taxon>lamiids</taxon>
        <taxon>Solanales</taxon>
        <taxon>Solanaceae</taxon>
        <taxon>Solanoideae</taxon>
        <taxon>Hyoscyameae</taxon>
        <taxon>Anisodus</taxon>
    </lineage>
</organism>
<feature type="chain" id="PRO_5040133160" evidence="2">
    <location>
        <begin position="21"/>
        <end position="1213"/>
    </location>
</feature>
<proteinExistence type="predicted"/>
<dbReference type="Proteomes" id="UP001152561">
    <property type="component" value="Unassembled WGS sequence"/>
</dbReference>
<sequence>MASWYVVFVFALVLVHVVTARNIPEALSKPNEPQTQVQTEGVTVNTEVISTAPTPSEGLDDQKNFISFGGIGGWAGVGGYAGVLPTFGGIGGGVGGAGGIVVPPLLVPLPLIPSPISSVPLPFTGGGGGGGGGGGTRSGHGSGSGSSSRCGTSGGGDGSGGSDRGRGSGGTCQDSSCGGKIGKENSHKEKMKNSNSKSGRDLQSLLEAIKSSDVVENRVELLDELGELDLIEKSEVASRIESLQLVWSHFSSCCLLSTLTFYWTLWEDFTCLDISQCKLNKTILHVAAKYLQSDISACLEQFLGLGAKAAAWCKKHLQMTLMSTQDSPEEEHSSLFYQLLLDLLGYSASIFAALTRYPIAVDKGLMSIVENFILEELNLTKDCILAVKAISLFGSDVQKIALEVLDALIRLCKVYSHGINWDSYLKMMEEERKVVDSEEAESADHVNKIMKFTVENLCELGILAANDGGNLVSLINLSWKGVVNLLQLGKGSLAVKLNVGDIILTLISLANGSLRCAAETWSSPLKEAVSAVEARRVFLPVKFYLINAVRIISQYPSEAFHVFKDIILSVIMISTFRIFLIKDELLKFAGDAISEILEPTSFHMLNSFLNSAQVNSEQKFQILDWLFGDETDLDNVPVGCSVNEASGMSAIFSVNSGTMQGAKVLFIGRVALFVSLLKNSPDLEDDARLKMARKLGWLLCIFTDENVYSSILVLELPTMSRTSQKQESDEPLFHFIINALKTFMIVTSSSQAWFEIESFLLENLFHPHFLCCEIVTELWCFMSRHADKHVVDDIIEKFCSLMKFAEAPDFALNPDSPLRKMARFLCVLVTCGPNSMVDKVYNTVVGYKTSQYSSITYLALLMEGFPLNSLSEKMRSEAKQRIVTQYFDFLECFGGKLPREGGSAIFGAPVFAVSAALQFSLISISDAEMKTIKFLVAIIHKYRDCSDIKIKDKYRRLLSETLGIISNMKHSYTSNEMDEVILALQNLFISGPALSDGKSFQCKPNLSSFMAGLGHIELEDQEDNAVSSAVWELYHMLLREQHWALVHLAITAFGYFAARTTCNQLWRYVPHDAALSFDLETGKDADEERFMCELKAFLEKEIACSKIKPCPNMVNMFAIDGQMLKETFKKIKDVEPKLMVCEPMEIVNEKQPNRKRKFPDRVTKGVELLRDGMKVMGDALSEWQHNQFDSTAIRDKNDSYLQSLMQIIIRSIS</sequence>
<evidence type="ECO:0000313" key="4">
    <source>
        <dbReference type="Proteomes" id="UP001152561"/>
    </source>
</evidence>
<feature type="compositionally biased region" description="Gly residues" evidence="1">
    <location>
        <begin position="124"/>
        <end position="144"/>
    </location>
</feature>
<feature type="signal peptide" evidence="2">
    <location>
        <begin position="1"/>
        <end position="20"/>
    </location>
</feature>
<gene>
    <name evidence="3" type="ORF">K7X08_023588</name>
</gene>
<dbReference type="InterPro" id="IPR027902">
    <property type="entry name" value="DUF4487"/>
</dbReference>
<feature type="compositionally biased region" description="Basic and acidic residues" evidence="1">
    <location>
        <begin position="181"/>
        <end position="192"/>
    </location>
</feature>
<dbReference type="PANTHER" id="PTHR36702">
    <property type="entry name" value="HOLLIDAY JUNCTION RESOLVASE"/>
    <property type="match status" value="1"/>
</dbReference>
<dbReference type="AlphaFoldDB" id="A0A9Q1L9Y9"/>
<dbReference type="Pfam" id="PF14868">
    <property type="entry name" value="DUF4487"/>
    <property type="match status" value="1"/>
</dbReference>
<protein>
    <submittedName>
        <fullName evidence="3">Uncharacterized protein</fullName>
    </submittedName>
</protein>
<keyword evidence="2" id="KW-0732">Signal</keyword>
<comment type="caution">
    <text evidence="3">The sequence shown here is derived from an EMBL/GenBank/DDBJ whole genome shotgun (WGS) entry which is preliminary data.</text>
</comment>
<evidence type="ECO:0000256" key="1">
    <source>
        <dbReference type="SAM" id="MobiDB-lite"/>
    </source>
</evidence>
<reference evidence="4" key="1">
    <citation type="journal article" date="2023" name="Proc. Natl. Acad. Sci. U.S.A.">
        <title>Genomic and structural basis for evolution of tropane alkaloid biosynthesis.</title>
        <authorList>
            <person name="Wanga Y.-J."/>
            <person name="Taina T."/>
            <person name="Yua J.-Y."/>
            <person name="Lia J."/>
            <person name="Xua B."/>
            <person name="Chenc J."/>
            <person name="D'Auriad J.C."/>
            <person name="Huanga J.-P."/>
            <person name="Huanga S.-X."/>
        </authorList>
    </citation>
    <scope>NUCLEOTIDE SEQUENCE [LARGE SCALE GENOMIC DNA]</scope>
    <source>
        <strain evidence="4">cv. KIB-2019</strain>
    </source>
</reference>
<dbReference type="EMBL" id="JAJAGQ010000021">
    <property type="protein sequence ID" value="KAJ8530707.1"/>
    <property type="molecule type" value="Genomic_DNA"/>
</dbReference>
<evidence type="ECO:0000313" key="3">
    <source>
        <dbReference type="EMBL" id="KAJ8530707.1"/>
    </source>
</evidence>
<dbReference type="OrthoDB" id="1925340at2759"/>
<feature type="region of interest" description="Disordered" evidence="1">
    <location>
        <begin position="122"/>
        <end position="199"/>
    </location>
</feature>